<dbReference type="RefSeq" id="WP_149849442.1">
    <property type="nucleotide sequence ID" value="NZ_VUOB01000019.1"/>
</dbReference>
<dbReference type="AlphaFoldDB" id="A0A5B2XJK8"/>
<dbReference type="Proteomes" id="UP000323454">
    <property type="component" value="Unassembled WGS sequence"/>
</dbReference>
<name>A0A5B2XJK8_9PSEU</name>
<reference evidence="1 2" key="2">
    <citation type="submission" date="2019-09" db="EMBL/GenBank/DDBJ databases">
        <authorList>
            <person name="Jin C."/>
        </authorList>
    </citation>
    <scope>NUCLEOTIDE SEQUENCE [LARGE SCALE GENOMIC DNA]</scope>
    <source>
        <strain evidence="1 2">AN110305</strain>
    </source>
</reference>
<dbReference type="OrthoDB" id="3396354at2"/>
<reference evidence="1 2" key="1">
    <citation type="submission" date="2019-09" db="EMBL/GenBank/DDBJ databases">
        <title>Goodfellowia gen. nov., a new genus of the Pseudonocardineae related to Actinoalloteichus, containing Goodfellowia coeruleoviolacea gen. nov., comb. nov. gen. nov., comb. nov.</title>
        <authorList>
            <person name="Labeda D."/>
        </authorList>
    </citation>
    <scope>NUCLEOTIDE SEQUENCE [LARGE SCALE GENOMIC DNA]</scope>
    <source>
        <strain evidence="1 2">AN110305</strain>
    </source>
</reference>
<gene>
    <name evidence="1" type="ORF">F0L68_11245</name>
</gene>
<evidence type="ECO:0000313" key="1">
    <source>
        <dbReference type="EMBL" id="KAA2263020.1"/>
    </source>
</evidence>
<accession>A0A5B2XJK8</accession>
<dbReference type="EMBL" id="VUOB01000019">
    <property type="protein sequence ID" value="KAA2263020.1"/>
    <property type="molecule type" value="Genomic_DNA"/>
</dbReference>
<protein>
    <submittedName>
        <fullName evidence="1">Uncharacterized protein</fullName>
    </submittedName>
</protein>
<sequence length="126" mass="13726">MELKIAPDSGALLGLVMIDVPPKVDRAIDIEGNFETGVPVLDTKMWPWKVTPDYSEPEKRDIDSTEDLACSSGDDSFVLWFSSVAAIKYLRCGDVAVGMSSDDELVCMVATRLSISTADMLHQVGQ</sequence>
<keyword evidence="2" id="KW-1185">Reference proteome</keyword>
<proteinExistence type="predicted"/>
<organism evidence="1 2">
    <name type="scientific">Solihabitans fulvus</name>
    <dbReference type="NCBI Taxonomy" id="1892852"/>
    <lineage>
        <taxon>Bacteria</taxon>
        <taxon>Bacillati</taxon>
        <taxon>Actinomycetota</taxon>
        <taxon>Actinomycetes</taxon>
        <taxon>Pseudonocardiales</taxon>
        <taxon>Pseudonocardiaceae</taxon>
        <taxon>Solihabitans</taxon>
    </lineage>
</organism>
<evidence type="ECO:0000313" key="2">
    <source>
        <dbReference type="Proteomes" id="UP000323454"/>
    </source>
</evidence>
<comment type="caution">
    <text evidence="1">The sequence shown here is derived from an EMBL/GenBank/DDBJ whole genome shotgun (WGS) entry which is preliminary data.</text>
</comment>